<evidence type="ECO:0008006" key="3">
    <source>
        <dbReference type="Google" id="ProtNLM"/>
    </source>
</evidence>
<evidence type="ECO:0000313" key="1">
    <source>
        <dbReference type="EMBL" id="MCD2422341.1"/>
    </source>
</evidence>
<accession>A0ABS8PMU1</accession>
<reference evidence="1 2" key="1">
    <citation type="submission" date="2021-11" db="EMBL/GenBank/DDBJ databases">
        <title>Genomic of Niabella pedocola.</title>
        <authorList>
            <person name="Wu T."/>
        </authorList>
    </citation>
    <scope>NUCLEOTIDE SEQUENCE [LARGE SCALE GENOMIC DNA]</scope>
    <source>
        <strain evidence="1 2">JCM 31011</strain>
    </source>
</reference>
<gene>
    <name evidence="1" type="ORF">LQ567_06170</name>
</gene>
<organism evidence="1 2">
    <name type="scientific">Niabella pedocola</name>
    <dbReference type="NCBI Taxonomy" id="1752077"/>
    <lineage>
        <taxon>Bacteria</taxon>
        <taxon>Pseudomonadati</taxon>
        <taxon>Bacteroidota</taxon>
        <taxon>Chitinophagia</taxon>
        <taxon>Chitinophagales</taxon>
        <taxon>Chitinophagaceae</taxon>
        <taxon>Niabella</taxon>
    </lineage>
</organism>
<sequence>MKFRFYLLCLIIAGLYACKKSNPAQEQAQPEEKPGVRTETGIKVVIDAAYLTDTTKAINSSYEKFAGVWRLQLFVCGTCGVDPRKTDTTEILTLRRNGQYERIKNDTVYYAGTYKIRYDYRCGSNALEKTFLFEDAASAEKTKASGVPFPAELLSSTIDISNATLTIAAPKCMIDMNGYRTYKKITE</sequence>
<dbReference type="Proteomes" id="UP001199816">
    <property type="component" value="Unassembled WGS sequence"/>
</dbReference>
<dbReference type="RefSeq" id="WP_231003249.1">
    <property type="nucleotide sequence ID" value="NZ_JAJNEC010000004.1"/>
</dbReference>
<comment type="caution">
    <text evidence="1">The sequence shown here is derived from an EMBL/GenBank/DDBJ whole genome shotgun (WGS) entry which is preliminary data.</text>
</comment>
<evidence type="ECO:0000313" key="2">
    <source>
        <dbReference type="Proteomes" id="UP001199816"/>
    </source>
</evidence>
<dbReference type="EMBL" id="JAJNEC010000004">
    <property type="protein sequence ID" value="MCD2422341.1"/>
    <property type="molecule type" value="Genomic_DNA"/>
</dbReference>
<dbReference type="PROSITE" id="PS51257">
    <property type="entry name" value="PROKAR_LIPOPROTEIN"/>
    <property type="match status" value="1"/>
</dbReference>
<protein>
    <recommendedName>
        <fullName evidence="3">Lipocalin-like domain-containing protein</fullName>
    </recommendedName>
</protein>
<proteinExistence type="predicted"/>
<name>A0ABS8PMU1_9BACT</name>
<keyword evidence="2" id="KW-1185">Reference proteome</keyword>